<keyword evidence="1" id="KW-0472">Membrane</keyword>
<name>A0A9D1G9R8_9FIRM</name>
<protein>
    <submittedName>
        <fullName evidence="2">Uncharacterized protein</fullName>
    </submittedName>
</protein>
<reference evidence="2" key="1">
    <citation type="submission" date="2020-10" db="EMBL/GenBank/DDBJ databases">
        <authorList>
            <person name="Gilroy R."/>
        </authorList>
    </citation>
    <scope>NUCLEOTIDE SEQUENCE</scope>
    <source>
        <strain evidence="2">14508</strain>
    </source>
</reference>
<sequence length="254" mass="29883">IIHIEGIIPFQLSEEDNNQLFHQWIKSRFWAPGKIKKALYHPAYSAFYIPIWTFDAETFSQYSGMRGDYYYVTRTIRSGKSMRIVQERRIRWTPVAGNLDEFFDDVVIRGTQNVLDDYIGKVAFYNLKESQKYDEKYLLGYQAEKSSINLEEGFERARNVMARNIRTHIIKKIGGDTVSSLNIKTKYDHVTFKQMLCPLYNGFYQIAQKKYHFVINGQNGKFYGKYPKSAMKISILIFVILLLITGIVLFFLYY</sequence>
<feature type="non-terminal residue" evidence="2">
    <location>
        <position position="1"/>
    </location>
</feature>
<keyword evidence="1" id="KW-0812">Transmembrane</keyword>
<reference evidence="2" key="2">
    <citation type="journal article" date="2021" name="PeerJ">
        <title>Extensive microbial diversity within the chicken gut microbiome revealed by metagenomics and culture.</title>
        <authorList>
            <person name="Gilroy R."/>
            <person name="Ravi A."/>
            <person name="Getino M."/>
            <person name="Pursley I."/>
            <person name="Horton D.L."/>
            <person name="Alikhan N.F."/>
            <person name="Baker D."/>
            <person name="Gharbi K."/>
            <person name="Hall N."/>
            <person name="Watson M."/>
            <person name="Adriaenssens E.M."/>
            <person name="Foster-Nyarko E."/>
            <person name="Jarju S."/>
            <person name="Secka A."/>
            <person name="Antonio M."/>
            <person name="Oren A."/>
            <person name="Chaudhuri R.R."/>
            <person name="La Ragione R."/>
            <person name="Hildebrand F."/>
            <person name="Pallen M.J."/>
        </authorList>
    </citation>
    <scope>NUCLEOTIDE SEQUENCE</scope>
    <source>
        <strain evidence="2">14508</strain>
    </source>
</reference>
<accession>A0A9D1G9R8</accession>
<dbReference type="Proteomes" id="UP000886893">
    <property type="component" value="Unassembled WGS sequence"/>
</dbReference>
<dbReference type="EMBL" id="DVKI01000112">
    <property type="protein sequence ID" value="HIT17443.1"/>
    <property type="molecule type" value="Genomic_DNA"/>
</dbReference>
<gene>
    <name evidence="2" type="ORF">IAD04_03560</name>
</gene>
<dbReference type="AlphaFoldDB" id="A0A9D1G9R8"/>
<organism evidence="2 3">
    <name type="scientific">Candidatus Caccosoma faecigallinarum</name>
    <dbReference type="NCBI Taxonomy" id="2840720"/>
    <lineage>
        <taxon>Bacteria</taxon>
        <taxon>Bacillati</taxon>
        <taxon>Bacillota</taxon>
        <taxon>Bacillota incertae sedis</taxon>
        <taxon>Candidatus Caccosoma</taxon>
    </lineage>
</organism>
<feature type="transmembrane region" description="Helical" evidence="1">
    <location>
        <begin position="233"/>
        <end position="253"/>
    </location>
</feature>
<keyword evidence="1" id="KW-1133">Transmembrane helix</keyword>
<evidence type="ECO:0000313" key="2">
    <source>
        <dbReference type="EMBL" id="HIT17443.1"/>
    </source>
</evidence>
<evidence type="ECO:0000256" key="1">
    <source>
        <dbReference type="SAM" id="Phobius"/>
    </source>
</evidence>
<evidence type="ECO:0000313" key="3">
    <source>
        <dbReference type="Proteomes" id="UP000886893"/>
    </source>
</evidence>
<comment type="caution">
    <text evidence="2">The sequence shown here is derived from an EMBL/GenBank/DDBJ whole genome shotgun (WGS) entry which is preliminary data.</text>
</comment>
<proteinExistence type="predicted"/>